<organism evidence="1 2">
    <name type="scientific">Trypanosoma rangeli SC58</name>
    <dbReference type="NCBI Taxonomy" id="429131"/>
    <lineage>
        <taxon>Eukaryota</taxon>
        <taxon>Discoba</taxon>
        <taxon>Euglenozoa</taxon>
        <taxon>Kinetoplastea</taxon>
        <taxon>Metakinetoplastina</taxon>
        <taxon>Trypanosomatida</taxon>
        <taxon>Trypanosomatidae</taxon>
        <taxon>Trypanosoma</taxon>
        <taxon>Herpetosoma</taxon>
    </lineage>
</organism>
<reference evidence="1 2" key="1">
    <citation type="submission" date="2013-07" db="EMBL/GenBank/DDBJ databases">
        <authorList>
            <person name="Stoco P.H."/>
            <person name="Wagner G."/>
            <person name="Gerber A."/>
            <person name="Zaha A."/>
            <person name="Thompson C."/>
            <person name="Bartholomeu D.C."/>
            <person name="Luckemeyer D.D."/>
            <person name="Bahia D."/>
            <person name="Loreto E."/>
            <person name="Prestes E.B."/>
            <person name="Lima F.M."/>
            <person name="Rodrigues-Luiz G."/>
            <person name="Vallejo G.A."/>
            <person name="Filho J.F."/>
            <person name="Monteiro K.M."/>
            <person name="Tyler K.M."/>
            <person name="de Almeida L.G."/>
            <person name="Ortiz M.F."/>
            <person name="Siervo M.A."/>
            <person name="de Moraes M.H."/>
            <person name="Cunha O.L."/>
            <person name="Mendonca-Neto R."/>
            <person name="Silva R."/>
            <person name="Teixeira S.M."/>
            <person name="Murta S.M."/>
            <person name="Sincero T.C."/>
            <person name="Mendes T.A."/>
            <person name="Urmenyi T.P."/>
            <person name="Silva V.G."/>
            <person name="da Rocha W.D."/>
            <person name="Andersson B."/>
            <person name="Romanha A.J."/>
            <person name="Steindel M."/>
            <person name="de Vasconcelos A.T."/>
            <person name="Grisard E.C."/>
        </authorList>
    </citation>
    <scope>NUCLEOTIDE SEQUENCE [LARGE SCALE GENOMIC DNA]</scope>
    <source>
        <strain evidence="1 2">SC58</strain>
    </source>
</reference>
<dbReference type="PANTHER" id="PTHR39665:SF1">
    <property type="entry name" value="PARAFLAGELLAR ROD COMPONENT"/>
    <property type="match status" value="1"/>
</dbReference>
<sequence>MPNLCVSATFNPPVITILGSALREETIKMMEQRIPASVSTSSSPSKEPIKFLFYPNPDHWRMELSQHFCNDLHKSAVFLTIIEALEGEGWNLRASSSTRDNDSGKDTTKLFFARGP</sequence>
<comment type="caution">
    <text evidence="1">The sequence shown here is derived from an EMBL/GenBank/DDBJ whole genome shotgun (WGS) entry which is preliminary data.</text>
</comment>
<gene>
    <name evidence="1" type="ORF">TRSC58_00701</name>
</gene>
<keyword evidence="2" id="KW-1185">Reference proteome</keyword>
<evidence type="ECO:0000313" key="1">
    <source>
        <dbReference type="EMBL" id="ESL11545.1"/>
    </source>
</evidence>
<dbReference type="VEuPathDB" id="TriTrypDB:TRSC58_00701"/>
<protein>
    <recommendedName>
        <fullName evidence="3">Paraflagellar rod component</fullName>
    </recommendedName>
</protein>
<proteinExistence type="predicted"/>
<dbReference type="AlphaFoldDB" id="A0A061JB17"/>
<dbReference type="PANTHER" id="PTHR39665">
    <property type="entry name" value="PARAFLAGELLAR ROD COMPONENT-RELATED"/>
    <property type="match status" value="1"/>
</dbReference>
<evidence type="ECO:0008006" key="3">
    <source>
        <dbReference type="Google" id="ProtNLM"/>
    </source>
</evidence>
<dbReference type="Proteomes" id="UP000031737">
    <property type="component" value="Unassembled WGS sequence"/>
</dbReference>
<name>A0A061JB17_TRYRA</name>
<dbReference type="OrthoDB" id="275002at2759"/>
<accession>A0A061JB17</accession>
<evidence type="ECO:0000313" key="2">
    <source>
        <dbReference type="Proteomes" id="UP000031737"/>
    </source>
</evidence>
<dbReference type="EMBL" id="AUPL01000701">
    <property type="protein sequence ID" value="ESL11545.1"/>
    <property type="molecule type" value="Genomic_DNA"/>
</dbReference>
<dbReference type="CDD" id="cd22648">
    <property type="entry name" value="Q4D6Q6-like"/>
    <property type="match status" value="1"/>
</dbReference>